<organism evidence="1 2">
    <name type="scientific">Bacteroides fragilis str. 3783N1-6</name>
    <dbReference type="NCBI Taxonomy" id="1339310"/>
    <lineage>
        <taxon>Bacteria</taxon>
        <taxon>Pseudomonadati</taxon>
        <taxon>Bacteroidota</taxon>
        <taxon>Bacteroidia</taxon>
        <taxon>Bacteroidales</taxon>
        <taxon>Bacteroidaceae</taxon>
        <taxon>Bacteroides</taxon>
    </lineage>
</organism>
<proteinExistence type="predicted"/>
<sequence length="37" mass="4254">MLNPQPAIIEITMLINYSIELKIIIINKAIQFSLIKI</sequence>
<reference evidence="1 2" key="1">
    <citation type="submission" date="2014-02" db="EMBL/GenBank/DDBJ databases">
        <authorList>
            <person name="Sears C."/>
            <person name="Carroll K."/>
            <person name="Sack B.R."/>
            <person name="Qadri F."/>
            <person name="Myers L.L."/>
            <person name="Chung G.-T."/>
            <person name="Escheverria P."/>
            <person name="Fraser C.M."/>
            <person name="Sadzewicz L."/>
            <person name="Shefchek K.A."/>
            <person name="Tallon L."/>
            <person name="Das S.P."/>
            <person name="Daugherty S."/>
            <person name="Mongodin E.F."/>
        </authorList>
    </citation>
    <scope>NUCLEOTIDE SEQUENCE [LARGE SCALE GENOMIC DNA]</scope>
    <source>
        <strain evidence="1 2">3783N1-6</strain>
    </source>
</reference>
<protein>
    <submittedName>
        <fullName evidence="1">Uncharacterized protein</fullName>
    </submittedName>
</protein>
<gene>
    <name evidence="1" type="ORF">M119_4975</name>
</gene>
<dbReference type="EMBL" id="JGEU01000025">
    <property type="protein sequence ID" value="EYB11855.1"/>
    <property type="molecule type" value="Genomic_DNA"/>
</dbReference>
<name>A0AB73AS41_BACFG</name>
<comment type="caution">
    <text evidence="1">The sequence shown here is derived from an EMBL/GenBank/DDBJ whole genome shotgun (WGS) entry which is preliminary data.</text>
</comment>
<dbReference type="AlphaFoldDB" id="A0AB73AS41"/>
<accession>A0AB73AS41</accession>
<evidence type="ECO:0000313" key="1">
    <source>
        <dbReference type="EMBL" id="EYB11855.1"/>
    </source>
</evidence>
<evidence type="ECO:0000313" key="2">
    <source>
        <dbReference type="Proteomes" id="UP000021175"/>
    </source>
</evidence>
<dbReference type="Proteomes" id="UP000021175">
    <property type="component" value="Unassembled WGS sequence"/>
</dbReference>